<keyword evidence="2" id="KW-1185">Reference proteome</keyword>
<dbReference type="EMBL" id="JABAIL010000001">
    <property type="protein sequence ID" value="NLR89751.1"/>
    <property type="molecule type" value="Genomic_DNA"/>
</dbReference>
<evidence type="ECO:0000313" key="1">
    <source>
        <dbReference type="EMBL" id="NLR89751.1"/>
    </source>
</evidence>
<dbReference type="Proteomes" id="UP000585050">
    <property type="component" value="Unassembled WGS sequence"/>
</dbReference>
<name>A0A7X8SGF4_9BACT</name>
<dbReference type="RefSeq" id="WP_168880437.1">
    <property type="nucleotide sequence ID" value="NZ_JABAIL010000001.1"/>
</dbReference>
<evidence type="ECO:0000313" key="2">
    <source>
        <dbReference type="Proteomes" id="UP000585050"/>
    </source>
</evidence>
<accession>A0A7X8SGF4</accession>
<sequence>MRKFHLIFIGIFIFFSTVFTAMIKAENKLDIEDEKSSVVNDFNQDFEVGEAIYYQDVVTVNVDLEKMANSLGWTVYHYHEYSITFDGRNSFVLFCDFIKEVNQERFLASGFKNIEMKLIYKEEVIQYFQEELE</sequence>
<comment type="caution">
    <text evidence="1">The sequence shown here is derived from an EMBL/GenBank/DDBJ whole genome shotgun (WGS) entry which is preliminary data.</text>
</comment>
<gene>
    <name evidence="1" type="ORF">HGP29_00970</name>
</gene>
<proteinExistence type="predicted"/>
<organism evidence="1 2">
    <name type="scientific">Flammeovirga agarivorans</name>
    <dbReference type="NCBI Taxonomy" id="2726742"/>
    <lineage>
        <taxon>Bacteria</taxon>
        <taxon>Pseudomonadati</taxon>
        <taxon>Bacteroidota</taxon>
        <taxon>Cytophagia</taxon>
        <taxon>Cytophagales</taxon>
        <taxon>Flammeovirgaceae</taxon>
        <taxon>Flammeovirga</taxon>
    </lineage>
</organism>
<reference evidence="1 2" key="1">
    <citation type="submission" date="2020-04" db="EMBL/GenBank/DDBJ databases">
        <title>Flammeovirga sp. SR4, a novel species isolated from seawater.</title>
        <authorList>
            <person name="Wang X."/>
        </authorList>
    </citation>
    <scope>NUCLEOTIDE SEQUENCE [LARGE SCALE GENOMIC DNA]</scope>
    <source>
        <strain evidence="1 2">SR4</strain>
    </source>
</reference>
<dbReference type="AlphaFoldDB" id="A0A7X8SGF4"/>
<protein>
    <submittedName>
        <fullName evidence="1">Uncharacterized protein</fullName>
    </submittedName>
</protein>